<evidence type="ECO:0000256" key="1">
    <source>
        <dbReference type="ARBA" id="ARBA00004123"/>
    </source>
</evidence>
<feature type="region of interest" description="Disordered" evidence="10">
    <location>
        <begin position="466"/>
        <end position="485"/>
    </location>
</feature>
<keyword evidence="5" id="KW-0597">Phosphoprotein</keyword>
<evidence type="ECO:0008006" key="16">
    <source>
        <dbReference type="Google" id="ProtNLM"/>
    </source>
</evidence>
<dbReference type="GO" id="GO:0005634">
    <property type="term" value="C:nucleus"/>
    <property type="evidence" value="ECO:0007669"/>
    <property type="project" value="UniProtKB-SubCell"/>
</dbReference>
<feature type="domain" description="Transducer of regulated CREB activity middle" evidence="12">
    <location>
        <begin position="340"/>
        <end position="502"/>
    </location>
</feature>
<feature type="compositionally biased region" description="Polar residues" evidence="10">
    <location>
        <begin position="577"/>
        <end position="601"/>
    </location>
</feature>
<reference evidence="14" key="1">
    <citation type="submission" date="2023-06" db="EMBL/GenBank/DDBJ databases">
        <title>Male Hemibagrus guttatus genome.</title>
        <authorList>
            <person name="Bian C."/>
        </authorList>
    </citation>
    <scope>NUCLEOTIDE SEQUENCE</scope>
    <source>
        <strain evidence="14">Male_cb2023</strain>
        <tissue evidence="14">Muscle</tissue>
    </source>
</reference>
<comment type="caution">
    <text evidence="14">The sequence shown here is derived from an EMBL/GenBank/DDBJ whole genome shotgun (WGS) entry which is preliminary data.</text>
</comment>
<dbReference type="GO" id="GO:0051289">
    <property type="term" value="P:protein homotetramerization"/>
    <property type="evidence" value="ECO:0007669"/>
    <property type="project" value="InterPro"/>
</dbReference>
<protein>
    <recommendedName>
        <fullName evidence="16">CREB regulated transcription coactivator 3</fullName>
    </recommendedName>
</protein>
<dbReference type="AlphaFoldDB" id="A0AAE0PYK2"/>
<evidence type="ECO:0000256" key="9">
    <source>
        <dbReference type="ARBA" id="ARBA00023242"/>
    </source>
</evidence>
<evidence type="ECO:0000259" key="13">
    <source>
        <dbReference type="Pfam" id="PF12886"/>
    </source>
</evidence>
<dbReference type="PANTHER" id="PTHR13589">
    <property type="entry name" value="CREB-REGULATED TRANSCRIPTION COACTIVATOR"/>
    <property type="match status" value="1"/>
</dbReference>
<dbReference type="GO" id="GO:0005737">
    <property type="term" value="C:cytoplasm"/>
    <property type="evidence" value="ECO:0007669"/>
    <property type="project" value="UniProtKB-SubCell"/>
</dbReference>
<evidence type="ECO:0000256" key="8">
    <source>
        <dbReference type="ARBA" id="ARBA00023163"/>
    </source>
</evidence>
<keyword evidence="7" id="KW-0010">Activator</keyword>
<keyword evidence="6" id="KW-0805">Transcription regulation</keyword>
<evidence type="ECO:0000259" key="11">
    <source>
        <dbReference type="Pfam" id="PF12884"/>
    </source>
</evidence>
<feature type="domain" description="Transducer of regulated CREB activity C-terminal" evidence="13">
    <location>
        <begin position="746"/>
        <end position="819"/>
    </location>
</feature>
<dbReference type="InterPro" id="IPR024786">
    <property type="entry name" value="TORC"/>
</dbReference>
<dbReference type="InterPro" id="IPR024784">
    <property type="entry name" value="TORC_M"/>
</dbReference>
<evidence type="ECO:0000256" key="10">
    <source>
        <dbReference type="SAM" id="MobiDB-lite"/>
    </source>
</evidence>
<dbReference type="GO" id="GO:0008140">
    <property type="term" value="F:cAMP response element binding protein binding"/>
    <property type="evidence" value="ECO:0007669"/>
    <property type="project" value="InterPro"/>
</dbReference>
<dbReference type="Proteomes" id="UP001274896">
    <property type="component" value="Unassembled WGS sequence"/>
</dbReference>
<sequence length="819" mass="89305">MSGSPGSSSSSNPRKFSEKIALHNQKQAEETRAFEQLMTDLTVSRVQFQKLQQIRLSQNRAQYYGGSLPNVNQIGNASTDFQGTFPSGLDSVRGTRHHGLVERAVQRDRNRINSPHRRPIDKHGRQISFTYNPAYCNKYYLFRRDPKAFPGQPKDIVSPACPGSSPGPLPGGACPEHLSRETSWRHPKQMPEPPQLPPFDVEEQRLYSELLPGDRAPYPISKGAPCHPTEEAHFGRLYPGSYPFGHDPELMAIARREFSLWNCVPVASPRQQLEKLNAVDIAALLFVLLSVPRRGCPNSIIEAVNQQSALDELTLGTKLEQQPWTEEKRPGFRLISQLNRTNSDSALHTSAMNPQDLLSGNQQAGRGPPQRNASMNEAEVDGTGDVFSFPAVPNEESLIGVSKPLPRQLWEAKKVQSLSSRPKSCEVPGINIFPSPEQNVGLSHYQGTLNTGGSLPDLSNLHFPSPLPTPLDPEEGGYTNLSGGSSTGNLPAAMMHLGIGNSPGLSSSLSNPSIQASLNNSQLPSSLSNPSIHSSLRLSSLSSPPTGGMATSPRRRPTPISPLTLSPGSEQRRSLAKQLSPTMSPSLSPITQGVPLDTSNMPMEPPPPYPLYQQSQQSLQQQSTQSHQSNLQQRQPQGQQQPVSPLQNVALDFNSSAPNSMGVFFNDPFLEQQFSARQSKCSSYQQDQYNMLEHAMSSMAGGFDPSSNLYCTQASLMGLTGSHGNLQDPLQMKANMLYSNCGGVVPNIILTDESSPSLSKDISSVLSSVPECFDSEGVFPLEDELHIEPLSLDGLSMLSDPNMVLPDPSVEDSFRSDRL</sequence>
<dbReference type="Pfam" id="PF12885">
    <property type="entry name" value="TORC_M"/>
    <property type="match status" value="1"/>
</dbReference>
<dbReference type="EMBL" id="JAUCMX010000026">
    <property type="protein sequence ID" value="KAK3510155.1"/>
    <property type="molecule type" value="Genomic_DNA"/>
</dbReference>
<keyword evidence="15" id="KW-1185">Reference proteome</keyword>
<dbReference type="PANTHER" id="PTHR13589:SF4">
    <property type="entry name" value="CREB-REGULATED TRANSCRIPTION COACTIVATOR 3"/>
    <property type="match status" value="1"/>
</dbReference>
<feature type="region of interest" description="Disordered" evidence="10">
    <location>
        <begin position="346"/>
        <end position="376"/>
    </location>
</feature>
<feature type="domain" description="Transducer of regulated CREB activity N-terminal" evidence="11">
    <location>
        <begin position="12"/>
        <end position="69"/>
    </location>
</feature>
<evidence type="ECO:0000256" key="7">
    <source>
        <dbReference type="ARBA" id="ARBA00023159"/>
    </source>
</evidence>
<dbReference type="Pfam" id="PF12884">
    <property type="entry name" value="TORC_N"/>
    <property type="match status" value="1"/>
</dbReference>
<dbReference type="GO" id="GO:0045944">
    <property type="term" value="P:positive regulation of transcription by RNA polymerase II"/>
    <property type="evidence" value="ECO:0007669"/>
    <property type="project" value="TreeGrafter"/>
</dbReference>
<dbReference type="InterPro" id="IPR024783">
    <property type="entry name" value="TORC_N"/>
</dbReference>
<accession>A0AAE0PYK2</accession>
<proteinExistence type="inferred from homology"/>
<feature type="compositionally biased region" description="Low complexity" evidence="10">
    <location>
        <begin position="161"/>
        <end position="175"/>
    </location>
</feature>
<organism evidence="14 15">
    <name type="scientific">Hemibagrus guttatus</name>
    <dbReference type="NCBI Taxonomy" id="175788"/>
    <lineage>
        <taxon>Eukaryota</taxon>
        <taxon>Metazoa</taxon>
        <taxon>Chordata</taxon>
        <taxon>Craniata</taxon>
        <taxon>Vertebrata</taxon>
        <taxon>Euteleostomi</taxon>
        <taxon>Actinopterygii</taxon>
        <taxon>Neopterygii</taxon>
        <taxon>Teleostei</taxon>
        <taxon>Ostariophysi</taxon>
        <taxon>Siluriformes</taxon>
        <taxon>Bagridae</taxon>
        <taxon>Hemibagrus</taxon>
    </lineage>
</organism>
<evidence type="ECO:0000256" key="3">
    <source>
        <dbReference type="ARBA" id="ARBA00007167"/>
    </source>
</evidence>
<feature type="region of interest" description="Disordered" evidence="10">
    <location>
        <begin position="161"/>
        <end position="198"/>
    </location>
</feature>
<feature type="region of interest" description="Disordered" evidence="10">
    <location>
        <begin position="504"/>
        <end position="643"/>
    </location>
</feature>
<name>A0AAE0PYK2_9TELE</name>
<comment type="similarity">
    <text evidence="3">Belongs to the TORC family.</text>
</comment>
<evidence type="ECO:0000259" key="12">
    <source>
        <dbReference type="Pfam" id="PF12885"/>
    </source>
</evidence>
<evidence type="ECO:0000256" key="6">
    <source>
        <dbReference type="ARBA" id="ARBA00023015"/>
    </source>
</evidence>
<evidence type="ECO:0000313" key="14">
    <source>
        <dbReference type="EMBL" id="KAK3510155.1"/>
    </source>
</evidence>
<keyword evidence="8" id="KW-0804">Transcription</keyword>
<evidence type="ECO:0000256" key="5">
    <source>
        <dbReference type="ARBA" id="ARBA00022553"/>
    </source>
</evidence>
<dbReference type="Pfam" id="PF12886">
    <property type="entry name" value="TORC_C"/>
    <property type="match status" value="1"/>
</dbReference>
<comment type="subcellular location">
    <subcellularLocation>
        <location evidence="2">Cytoplasm</location>
    </subcellularLocation>
    <subcellularLocation>
        <location evidence="1">Nucleus</location>
    </subcellularLocation>
</comment>
<keyword evidence="9" id="KW-0539">Nucleus</keyword>
<dbReference type="InterPro" id="IPR024785">
    <property type="entry name" value="TORC_C"/>
</dbReference>
<feature type="compositionally biased region" description="Low complexity" evidence="10">
    <location>
        <begin position="504"/>
        <end position="545"/>
    </location>
</feature>
<evidence type="ECO:0000256" key="2">
    <source>
        <dbReference type="ARBA" id="ARBA00004496"/>
    </source>
</evidence>
<feature type="compositionally biased region" description="Low complexity" evidence="10">
    <location>
        <begin position="611"/>
        <end position="643"/>
    </location>
</feature>
<keyword evidence="4" id="KW-0963">Cytoplasm</keyword>
<evidence type="ECO:0000313" key="15">
    <source>
        <dbReference type="Proteomes" id="UP001274896"/>
    </source>
</evidence>
<feature type="compositionally biased region" description="Polar residues" evidence="10">
    <location>
        <begin position="346"/>
        <end position="364"/>
    </location>
</feature>
<gene>
    <name evidence="14" type="ORF">QTP70_026745</name>
</gene>
<evidence type="ECO:0000256" key="4">
    <source>
        <dbReference type="ARBA" id="ARBA00022490"/>
    </source>
</evidence>